<protein>
    <recommendedName>
        <fullName evidence="4">Secreted protein</fullName>
    </recommendedName>
</protein>
<feature type="chain" id="PRO_5007888472" description="Secreted protein" evidence="1">
    <location>
        <begin position="24"/>
        <end position="121"/>
    </location>
</feature>
<proteinExistence type="predicted"/>
<keyword evidence="1" id="KW-0732">Signal</keyword>
<keyword evidence="3" id="KW-1185">Reference proteome</keyword>
<feature type="signal peptide" evidence="1">
    <location>
        <begin position="1"/>
        <end position="23"/>
    </location>
</feature>
<gene>
    <name evidence="2" type="ORF">CALVIDRAFT_285975</name>
</gene>
<dbReference type="EMBL" id="KV417305">
    <property type="protein sequence ID" value="KZO92982.1"/>
    <property type="molecule type" value="Genomic_DNA"/>
</dbReference>
<reference evidence="2 3" key="1">
    <citation type="journal article" date="2016" name="Mol. Biol. Evol.">
        <title>Comparative Genomics of Early-Diverging Mushroom-Forming Fungi Provides Insights into the Origins of Lignocellulose Decay Capabilities.</title>
        <authorList>
            <person name="Nagy L.G."/>
            <person name="Riley R."/>
            <person name="Tritt A."/>
            <person name="Adam C."/>
            <person name="Daum C."/>
            <person name="Floudas D."/>
            <person name="Sun H."/>
            <person name="Yadav J.S."/>
            <person name="Pangilinan J."/>
            <person name="Larsson K.H."/>
            <person name="Matsuura K."/>
            <person name="Barry K."/>
            <person name="Labutti K."/>
            <person name="Kuo R."/>
            <person name="Ohm R.A."/>
            <person name="Bhattacharya S.S."/>
            <person name="Shirouzu T."/>
            <person name="Yoshinaga Y."/>
            <person name="Martin F.M."/>
            <person name="Grigoriev I.V."/>
            <person name="Hibbett D.S."/>
        </authorList>
    </citation>
    <scope>NUCLEOTIDE SEQUENCE [LARGE SCALE GENOMIC DNA]</scope>
    <source>
        <strain evidence="2 3">TUFC12733</strain>
    </source>
</reference>
<dbReference type="Proteomes" id="UP000076738">
    <property type="component" value="Unassembled WGS sequence"/>
</dbReference>
<evidence type="ECO:0000256" key="1">
    <source>
        <dbReference type="SAM" id="SignalP"/>
    </source>
</evidence>
<evidence type="ECO:0000313" key="3">
    <source>
        <dbReference type="Proteomes" id="UP000076738"/>
    </source>
</evidence>
<dbReference type="AlphaFoldDB" id="A0A167IUX6"/>
<evidence type="ECO:0008006" key="4">
    <source>
        <dbReference type="Google" id="ProtNLM"/>
    </source>
</evidence>
<organism evidence="2 3">
    <name type="scientific">Calocera viscosa (strain TUFC12733)</name>
    <dbReference type="NCBI Taxonomy" id="1330018"/>
    <lineage>
        <taxon>Eukaryota</taxon>
        <taxon>Fungi</taxon>
        <taxon>Dikarya</taxon>
        <taxon>Basidiomycota</taxon>
        <taxon>Agaricomycotina</taxon>
        <taxon>Dacrymycetes</taxon>
        <taxon>Dacrymycetales</taxon>
        <taxon>Dacrymycetaceae</taxon>
        <taxon>Calocera</taxon>
    </lineage>
</organism>
<evidence type="ECO:0000313" key="2">
    <source>
        <dbReference type="EMBL" id="KZO92982.1"/>
    </source>
</evidence>
<accession>A0A167IUX6</accession>
<name>A0A167IUX6_CALVF</name>
<sequence length="121" mass="13620">MIKGQAELLALLSISVFLHQCIPCPWFQPNQLLASAAKDCVCIHIPILAIARPCIRRHASFSRSSTATRKRPHNTRVCTVCRRRRTLCLTARCIYSISRYALFVDDLDNSISVCIPLPPDN</sequence>